<evidence type="ECO:0000256" key="2">
    <source>
        <dbReference type="ARBA" id="ARBA00022679"/>
    </source>
</evidence>
<dbReference type="InterPro" id="IPR032828">
    <property type="entry name" value="PolyA_RNA-bd"/>
</dbReference>
<dbReference type="SUPFAM" id="SSF81301">
    <property type="entry name" value="Nucleotidyltransferase"/>
    <property type="match status" value="1"/>
</dbReference>
<evidence type="ECO:0000313" key="11">
    <source>
        <dbReference type="Proteomes" id="UP000177953"/>
    </source>
</evidence>
<evidence type="ECO:0000256" key="3">
    <source>
        <dbReference type="ARBA" id="ARBA00022694"/>
    </source>
</evidence>
<keyword evidence="6" id="KW-0547">Nucleotide-binding</keyword>
<comment type="similarity">
    <text evidence="8">Belongs to the tRNA nucleotidyltransferase/poly(A) polymerase family.</text>
</comment>
<reference evidence="10 11" key="1">
    <citation type="journal article" date="2016" name="Nat. Commun.">
        <title>Thousands of microbial genomes shed light on interconnected biogeochemical processes in an aquifer system.</title>
        <authorList>
            <person name="Anantharaman K."/>
            <person name="Brown C.T."/>
            <person name="Hug L.A."/>
            <person name="Sharon I."/>
            <person name="Castelle C.J."/>
            <person name="Probst A.J."/>
            <person name="Thomas B.C."/>
            <person name="Singh A."/>
            <person name="Wilkins M.J."/>
            <person name="Karaoz U."/>
            <person name="Brodie E.L."/>
            <person name="Williams K.H."/>
            <person name="Hubbard S.S."/>
            <person name="Banfield J.F."/>
        </authorList>
    </citation>
    <scope>NUCLEOTIDE SEQUENCE [LARGE SCALE GENOMIC DNA]</scope>
</reference>
<dbReference type="InterPro" id="IPR006674">
    <property type="entry name" value="HD_domain"/>
</dbReference>
<evidence type="ECO:0000256" key="5">
    <source>
        <dbReference type="ARBA" id="ARBA00022723"/>
    </source>
</evidence>
<dbReference type="PROSITE" id="PS51831">
    <property type="entry name" value="HD"/>
    <property type="match status" value="1"/>
</dbReference>
<dbReference type="GO" id="GO:0000049">
    <property type="term" value="F:tRNA binding"/>
    <property type="evidence" value="ECO:0007669"/>
    <property type="project" value="TreeGrafter"/>
</dbReference>
<evidence type="ECO:0000256" key="7">
    <source>
        <dbReference type="ARBA" id="ARBA00022842"/>
    </source>
</evidence>
<dbReference type="CDD" id="cd00077">
    <property type="entry name" value="HDc"/>
    <property type="match status" value="1"/>
</dbReference>
<evidence type="ECO:0000256" key="8">
    <source>
        <dbReference type="RuleBase" id="RU003953"/>
    </source>
</evidence>
<keyword evidence="3" id="KW-0819">tRNA processing</keyword>
<protein>
    <recommendedName>
        <fullName evidence="9">HD domain-containing protein</fullName>
    </recommendedName>
</protein>
<dbReference type="Proteomes" id="UP000177953">
    <property type="component" value="Unassembled WGS sequence"/>
</dbReference>
<dbReference type="GO" id="GO:0046872">
    <property type="term" value="F:metal ion binding"/>
    <property type="evidence" value="ECO:0007669"/>
    <property type="project" value="UniProtKB-KW"/>
</dbReference>
<dbReference type="SUPFAM" id="SSF81891">
    <property type="entry name" value="Poly A polymerase C-terminal region-like"/>
    <property type="match status" value="1"/>
</dbReference>
<evidence type="ECO:0000313" key="10">
    <source>
        <dbReference type="EMBL" id="OGH68668.1"/>
    </source>
</evidence>
<dbReference type="GO" id="GO:0008033">
    <property type="term" value="P:tRNA processing"/>
    <property type="evidence" value="ECO:0007669"/>
    <property type="project" value="UniProtKB-KW"/>
</dbReference>
<dbReference type="EMBL" id="MFPU01000085">
    <property type="protein sequence ID" value="OGH68668.1"/>
    <property type="molecule type" value="Genomic_DNA"/>
</dbReference>
<dbReference type="Gene3D" id="3.30.460.10">
    <property type="entry name" value="Beta Polymerase, domain 2"/>
    <property type="match status" value="1"/>
</dbReference>
<dbReference type="InterPro" id="IPR002646">
    <property type="entry name" value="PolA_pol_head_dom"/>
</dbReference>
<dbReference type="NCBIfam" id="TIGR00277">
    <property type="entry name" value="HDIG"/>
    <property type="match status" value="1"/>
</dbReference>
<dbReference type="GO" id="GO:0000166">
    <property type="term" value="F:nucleotide binding"/>
    <property type="evidence" value="ECO:0007669"/>
    <property type="project" value="UniProtKB-KW"/>
</dbReference>
<evidence type="ECO:0000256" key="4">
    <source>
        <dbReference type="ARBA" id="ARBA00022695"/>
    </source>
</evidence>
<dbReference type="Gene3D" id="1.10.3090.10">
    <property type="entry name" value="cca-adding enzyme, domain 2"/>
    <property type="match status" value="1"/>
</dbReference>
<keyword evidence="7" id="KW-0460">Magnesium</keyword>
<feature type="domain" description="HD" evidence="9">
    <location>
        <begin position="244"/>
        <end position="358"/>
    </location>
</feature>
<comment type="caution">
    <text evidence="10">The sequence shown here is derived from an EMBL/GenBank/DDBJ whole genome shotgun (WGS) entry which is preliminary data.</text>
</comment>
<name>A0A1F6MAS5_9BACT</name>
<dbReference type="Pfam" id="PF12627">
    <property type="entry name" value="PolyA_pol_RNAbd"/>
    <property type="match status" value="1"/>
</dbReference>
<dbReference type="PANTHER" id="PTHR46173">
    <property type="entry name" value="CCA TRNA NUCLEOTIDYLTRANSFERASE 1, MITOCHONDRIAL"/>
    <property type="match status" value="1"/>
</dbReference>
<dbReference type="GO" id="GO:0016779">
    <property type="term" value="F:nucleotidyltransferase activity"/>
    <property type="evidence" value="ECO:0007669"/>
    <property type="project" value="UniProtKB-KW"/>
</dbReference>
<accession>A0A1F6MAS5</accession>
<dbReference type="Gene3D" id="1.10.246.80">
    <property type="match status" value="1"/>
</dbReference>
<evidence type="ECO:0000256" key="6">
    <source>
        <dbReference type="ARBA" id="ARBA00022741"/>
    </source>
</evidence>
<dbReference type="InterPro" id="IPR050264">
    <property type="entry name" value="Bact_CCA-adding_enz_type3_sf"/>
</dbReference>
<keyword evidence="5" id="KW-0479">Metal-binding</keyword>
<sequence length="451" mass="50516">MSQGAFEVVKKLRKAGFETYIAGGAVRDALLKRKIQDIDIATAALPAQVKKLFAKTIPTGEKHGTITVRLNDTNYEVTTFRSESAYEGHRRPKAVKFIASGEKDAQRRDFTINALFFDLQAGEIIDYAEGINDLKRRQIRLVGNPDARLKEDALRLARAVRFATILNFKLEREARGAIERNAKLITKISAERVKQELDKIIMSDKPSVGIGLLDVVGLLKYILPELKACQDVTQPSDTHSEGDVYAHSLLALENSPQDADLPTRYAILFHDVGKPQTRSVKNGKIIFYGHNETGAEIAKKICKRLKFSGAESDKIAWLVKNHMVLFEIDKMKLSTRRKWALTPYFADLLRLNTADSAAGLRPSGKAFNNSKILKLGQAALKEIKLTPSLSKPIVSGNDVMKILKIKPGPQVGKILKHLEEKKLANKIKTKDEALKYLKRKRNYFLKVRSTT</sequence>
<comment type="cofactor">
    <cofactor evidence="1">
        <name>Mg(2+)</name>
        <dbReference type="ChEBI" id="CHEBI:18420"/>
    </cofactor>
</comment>
<proteinExistence type="inferred from homology"/>
<keyword evidence="8" id="KW-0694">RNA-binding</keyword>
<evidence type="ECO:0000259" key="9">
    <source>
        <dbReference type="PROSITE" id="PS51831"/>
    </source>
</evidence>
<dbReference type="Pfam" id="PF01966">
    <property type="entry name" value="HD"/>
    <property type="match status" value="1"/>
</dbReference>
<dbReference type="InterPro" id="IPR003607">
    <property type="entry name" value="HD/PDEase_dom"/>
</dbReference>
<gene>
    <name evidence="10" type="ORF">A2754_02350</name>
</gene>
<organism evidence="10 11">
    <name type="scientific">Candidatus Magasanikbacteria bacterium RIFCSPHIGHO2_01_FULL_47_8</name>
    <dbReference type="NCBI Taxonomy" id="1798673"/>
    <lineage>
        <taxon>Bacteria</taxon>
        <taxon>Candidatus Magasanikiibacteriota</taxon>
    </lineage>
</organism>
<dbReference type="PANTHER" id="PTHR46173:SF1">
    <property type="entry name" value="CCA TRNA NUCLEOTIDYLTRANSFERASE 1, MITOCHONDRIAL"/>
    <property type="match status" value="1"/>
</dbReference>
<dbReference type="Pfam" id="PF01743">
    <property type="entry name" value="PolyA_pol"/>
    <property type="match status" value="1"/>
</dbReference>
<keyword evidence="2 8" id="KW-0808">Transferase</keyword>
<keyword evidence="4" id="KW-0548">Nucleotidyltransferase</keyword>
<evidence type="ECO:0000256" key="1">
    <source>
        <dbReference type="ARBA" id="ARBA00001946"/>
    </source>
</evidence>
<dbReference type="AlphaFoldDB" id="A0A1F6MAS5"/>
<dbReference type="InterPro" id="IPR006675">
    <property type="entry name" value="HDIG_dom"/>
</dbReference>
<dbReference type="CDD" id="cd05398">
    <property type="entry name" value="NT_ClassII-CCAase"/>
    <property type="match status" value="1"/>
</dbReference>
<dbReference type="InterPro" id="IPR043519">
    <property type="entry name" value="NT_sf"/>
</dbReference>